<name>B8LLQ5_PICSI</name>
<organism evidence="1">
    <name type="scientific">Picea sitchensis</name>
    <name type="common">Sitka spruce</name>
    <name type="synonym">Pinus sitchensis</name>
    <dbReference type="NCBI Taxonomy" id="3332"/>
    <lineage>
        <taxon>Eukaryota</taxon>
        <taxon>Viridiplantae</taxon>
        <taxon>Streptophyta</taxon>
        <taxon>Embryophyta</taxon>
        <taxon>Tracheophyta</taxon>
        <taxon>Spermatophyta</taxon>
        <taxon>Pinopsida</taxon>
        <taxon>Pinidae</taxon>
        <taxon>Conifers I</taxon>
        <taxon>Pinales</taxon>
        <taxon>Pinaceae</taxon>
        <taxon>Picea</taxon>
    </lineage>
</organism>
<evidence type="ECO:0000313" key="1">
    <source>
        <dbReference type="EMBL" id="ABR16585.1"/>
    </source>
</evidence>
<accession>B8LLQ5</accession>
<dbReference type="AlphaFoldDB" id="B8LLQ5"/>
<dbReference type="EMBL" id="EF676699">
    <property type="protein sequence ID" value="ABR16585.1"/>
    <property type="molecule type" value="mRNA"/>
</dbReference>
<sequence length="120" mass="13033">MAARYGAFARSARSAFYSTSNRFRASSSTARPPVSSRRAVFEYNSASSRRRCAESMIPLHNVVASAKLVTHLSVSTRSSRALSHGYQGYFISSYKLLPSVKGTLVTDIQTNSMITACVGV</sequence>
<reference evidence="1" key="1">
    <citation type="submission" date="2007-06" db="EMBL/GenBank/DDBJ databases">
        <title>Full length cDNA sequences from Sitka Spruce (Picea sitchensis).</title>
        <authorList>
            <person name="Ralph S.G."/>
            <person name="Chun H.E."/>
            <person name="Liao N."/>
            <person name="Ali J."/>
            <person name="Reid K."/>
            <person name="Kolosova N."/>
            <person name="Cooper N."/>
            <person name="Cullis C."/>
            <person name="Jancsik S."/>
            <person name="Moore R."/>
            <person name="Mayo M."/>
            <person name="Wagner S."/>
            <person name="Holt R.A."/>
            <person name="Jones S.J.M."/>
            <person name="Marra M.A."/>
            <person name="Ritland C.E."/>
            <person name="Ritland K."/>
            <person name="Bohlmann J."/>
        </authorList>
    </citation>
    <scope>NUCLEOTIDE SEQUENCE</scope>
    <source>
        <tissue evidence="1">Green portion of the leader tissue</tissue>
    </source>
</reference>
<dbReference type="OMA" id="CAESMIP"/>
<protein>
    <submittedName>
        <fullName evidence="1">Uncharacterized protein</fullName>
    </submittedName>
</protein>
<proteinExistence type="evidence at transcript level"/>